<name>I3SDF3_MEDTR</name>
<organism evidence="1">
    <name type="scientific">Medicago truncatula</name>
    <name type="common">Barrel medic</name>
    <name type="synonym">Medicago tribuloides</name>
    <dbReference type="NCBI Taxonomy" id="3880"/>
    <lineage>
        <taxon>Eukaryota</taxon>
        <taxon>Viridiplantae</taxon>
        <taxon>Streptophyta</taxon>
        <taxon>Embryophyta</taxon>
        <taxon>Tracheophyta</taxon>
        <taxon>Spermatophyta</taxon>
        <taxon>Magnoliopsida</taxon>
        <taxon>eudicotyledons</taxon>
        <taxon>Gunneridae</taxon>
        <taxon>Pentapetalae</taxon>
        <taxon>rosids</taxon>
        <taxon>fabids</taxon>
        <taxon>Fabales</taxon>
        <taxon>Fabaceae</taxon>
        <taxon>Papilionoideae</taxon>
        <taxon>50 kb inversion clade</taxon>
        <taxon>NPAAA clade</taxon>
        <taxon>Hologalegina</taxon>
        <taxon>IRL clade</taxon>
        <taxon>Trifolieae</taxon>
        <taxon>Medicago</taxon>
    </lineage>
</organism>
<accession>I3SDF3</accession>
<evidence type="ECO:0000313" key="1">
    <source>
        <dbReference type="EMBL" id="AFK38295.1"/>
    </source>
</evidence>
<dbReference type="EMBL" id="BT138500">
    <property type="protein sequence ID" value="AFK38295.1"/>
    <property type="molecule type" value="mRNA"/>
</dbReference>
<proteinExistence type="evidence at transcript level"/>
<dbReference type="AlphaFoldDB" id="I3SDF3"/>
<protein>
    <submittedName>
        <fullName evidence="1">Uncharacterized protein</fullName>
    </submittedName>
</protein>
<reference evidence="1" key="1">
    <citation type="submission" date="2012-05" db="EMBL/GenBank/DDBJ databases">
        <authorList>
            <person name="Krishnakumar V."/>
            <person name="Cheung F."/>
            <person name="Xiao Y."/>
            <person name="Chan A."/>
            <person name="Moskal W.A."/>
            <person name="Town C.D."/>
        </authorList>
    </citation>
    <scope>NUCLEOTIDE SEQUENCE</scope>
</reference>
<sequence length="102" mass="11401">MVEIFGQSTGSSTAVTPSLKFPRLKPTVTLPSKEFPIENSHLLRYPFTIGDSIIPSRLHGRPPISLDLRIHSGTETPFGQALRAFLGSFLRICMREYFFCSS</sequence>